<gene>
    <name evidence="3" type="ORF">HDK90DRAFT_506189</name>
</gene>
<sequence>MVKNLSLVTLLIGVVAATPIQHEARQFPGVGLNVDQEGNVDLKPQSGVDVNVDPQKESGKGAGVNVNGDGVKVDPKNRPQRRDPQFPGIGLNVDQEGNVDLRPQSGVDVNVDPQKDSGKGAGVNVNGDGVKVDPKNRPEKRDPQFPGIGLNVDQEGNVDLRPQSGVDVNVDPQKDSGKGAGVNVNGDGVKVDPKNRPEKRALDTIEKRALEGIERPVIGGGSN</sequence>
<evidence type="ECO:0000256" key="1">
    <source>
        <dbReference type="SAM" id="MobiDB-lite"/>
    </source>
</evidence>
<feature type="compositionally biased region" description="Basic and acidic residues" evidence="1">
    <location>
        <begin position="71"/>
        <end position="84"/>
    </location>
</feature>
<proteinExistence type="predicted"/>
<keyword evidence="4" id="KW-1185">Reference proteome</keyword>
<evidence type="ECO:0000313" key="4">
    <source>
        <dbReference type="Proteomes" id="UP001492380"/>
    </source>
</evidence>
<feature type="region of interest" description="Disordered" evidence="1">
    <location>
        <begin position="38"/>
        <end position="202"/>
    </location>
</feature>
<reference evidence="3 4" key="1">
    <citation type="submission" date="2024-04" db="EMBL/GenBank/DDBJ databases">
        <title>Phyllosticta paracitricarpa is synonymous to the EU quarantine fungus P. citricarpa based on phylogenomic analyses.</title>
        <authorList>
            <consortium name="Lawrence Berkeley National Laboratory"/>
            <person name="Van Ingen-Buijs V.A."/>
            <person name="Van Westerhoven A.C."/>
            <person name="Haridas S."/>
            <person name="Skiadas P."/>
            <person name="Martin F."/>
            <person name="Groenewald J.Z."/>
            <person name="Crous P.W."/>
            <person name="Seidl M.F."/>
        </authorList>
    </citation>
    <scope>NUCLEOTIDE SEQUENCE [LARGE SCALE GENOMIC DNA]</scope>
    <source>
        <strain evidence="3 4">CBS 123374</strain>
    </source>
</reference>
<dbReference type="Proteomes" id="UP001492380">
    <property type="component" value="Unassembled WGS sequence"/>
</dbReference>
<feature type="signal peptide" evidence="2">
    <location>
        <begin position="1"/>
        <end position="17"/>
    </location>
</feature>
<keyword evidence="2" id="KW-0732">Signal</keyword>
<protein>
    <submittedName>
        <fullName evidence="3">Uncharacterized protein</fullName>
    </submittedName>
</protein>
<dbReference type="EMBL" id="JBBWRZ010000001">
    <property type="protein sequence ID" value="KAK8246401.1"/>
    <property type="molecule type" value="Genomic_DNA"/>
</dbReference>
<organism evidence="3 4">
    <name type="scientific">Phyllosticta capitalensis</name>
    <dbReference type="NCBI Taxonomy" id="121624"/>
    <lineage>
        <taxon>Eukaryota</taxon>
        <taxon>Fungi</taxon>
        <taxon>Dikarya</taxon>
        <taxon>Ascomycota</taxon>
        <taxon>Pezizomycotina</taxon>
        <taxon>Dothideomycetes</taxon>
        <taxon>Dothideomycetes incertae sedis</taxon>
        <taxon>Botryosphaeriales</taxon>
        <taxon>Phyllostictaceae</taxon>
        <taxon>Phyllosticta</taxon>
    </lineage>
</organism>
<evidence type="ECO:0000256" key="2">
    <source>
        <dbReference type="SAM" id="SignalP"/>
    </source>
</evidence>
<feature type="compositionally biased region" description="Basic and acidic residues" evidence="1">
    <location>
        <begin position="130"/>
        <end position="143"/>
    </location>
</feature>
<feature type="chain" id="PRO_5045442082" evidence="2">
    <location>
        <begin position="18"/>
        <end position="223"/>
    </location>
</feature>
<evidence type="ECO:0000313" key="3">
    <source>
        <dbReference type="EMBL" id="KAK8246401.1"/>
    </source>
</evidence>
<feature type="compositionally biased region" description="Basic and acidic residues" evidence="1">
    <location>
        <begin position="189"/>
        <end position="202"/>
    </location>
</feature>
<accession>A0ABR1Z271</accession>
<name>A0ABR1Z271_9PEZI</name>
<comment type="caution">
    <text evidence="3">The sequence shown here is derived from an EMBL/GenBank/DDBJ whole genome shotgun (WGS) entry which is preliminary data.</text>
</comment>